<name>A0A4R3NN02_9GAMM</name>
<evidence type="ECO:0000313" key="2">
    <source>
        <dbReference type="Proteomes" id="UP000295055"/>
    </source>
</evidence>
<protein>
    <submittedName>
        <fullName evidence="1">Uncharacterized protein</fullName>
    </submittedName>
</protein>
<dbReference type="EMBL" id="SMAS01000002">
    <property type="protein sequence ID" value="TCT36972.1"/>
    <property type="molecule type" value="Genomic_DNA"/>
</dbReference>
<evidence type="ECO:0000313" key="1">
    <source>
        <dbReference type="EMBL" id="TCT36972.1"/>
    </source>
</evidence>
<sequence length="61" mass="6734">MSDVLREAVAFERISVIAKLGSLETCNACDMQVVLEMITEIADEAREKLLKSGTVPNNQDH</sequence>
<proteinExistence type="predicted"/>
<dbReference type="AlphaFoldDB" id="A0A4R3NN02"/>
<accession>A0A4R3NN02</accession>
<reference evidence="1 2" key="1">
    <citation type="submission" date="2019-03" db="EMBL/GenBank/DDBJ databases">
        <title>Genomic analyses of the natural microbiome of Caenorhabditis elegans.</title>
        <authorList>
            <person name="Samuel B."/>
        </authorList>
    </citation>
    <scope>NUCLEOTIDE SEQUENCE [LARGE SCALE GENOMIC DNA]</scope>
    <source>
        <strain evidence="1 2">JUb102</strain>
    </source>
</reference>
<gene>
    <name evidence="1" type="ORF">EC835_102437</name>
</gene>
<dbReference type="Proteomes" id="UP000295055">
    <property type="component" value="Unassembled WGS sequence"/>
</dbReference>
<comment type="caution">
    <text evidence="1">The sequence shown here is derived from an EMBL/GenBank/DDBJ whole genome shotgun (WGS) entry which is preliminary data.</text>
</comment>
<dbReference type="RefSeq" id="WP_132495678.1">
    <property type="nucleotide sequence ID" value="NZ_SMAS01000002.1"/>
</dbReference>
<organism evidence="1 2">
    <name type="scientific">Providencia alcalifaciens</name>
    <dbReference type="NCBI Taxonomy" id="126385"/>
    <lineage>
        <taxon>Bacteria</taxon>
        <taxon>Pseudomonadati</taxon>
        <taxon>Pseudomonadota</taxon>
        <taxon>Gammaproteobacteria</taxon>
        <taxon>Enterobacterales</taxon>
        <taxon>Morganellaceae</taxon>
        <taxon>Providencia</taxon>
    </lineage>
</organism>